<feature type="transmembrane region" description="Helical" evidence="2">
    <location>
        <begin position="377"/>
        <end position="397"/>
    </location>
</feature>
<proteinExistence type="predicted"/>
<feature type="region of interest" description="Disordered" evidence="1">
    <location>
        <begin position="466"/>
        <end position="529"/>
    </location>
</feature>
<sequence length="529" mass="55166">MKWPIVPAILLFFVAAFLPLAPSSTWQSGDATTGAPAVAAGPDPYVEIRRAAGDAAAQASFLTQGTAKLKEGTSQFDEGSGQLTEGLSAADAGSTELANGLQELQSGTGELGRGATRIADAIGEVTGQMTAFEAVRGQIIANIDITLEGLKDRNEPEVVAIRDQLKDLRKQAETAELPQEMSGQINELRDGSRELANQLSTPGYSYYDGVQAAVSGSQELSDGLTELSDGTTGAVEGIEQLIDGADQIDRMAVNTADRLSAIQRAIPAPTPVTNTEAQDENAPRSALAPLAAMLISAMAVLGGVALAIAASAVYRSRWSILGIGTAFITVTGLVLIMILGVSLPAAAVAISAFALALATLASAGLSWLFLRVAGPKVGTGIAAAFALLQIGVVGWTWSTAASGEVTQLWRMASAALPMHWPTVAMSAAGNGGSLTSMWIGIVLSAALAALGLMSIAGDRDTEDYYGEDYYGEDYDGEDYGEEYGEDEYGEDEYGEDEYGEEYGDDEYDAELSDDTAYLEPQEPGGSTRI</sequence>
<accession>A0A931GT09</accession>
<feature type="transmembrane region" description="Helical" evidence="2">
    <location>
        <begin position="286"/>
        <end position="308"/>
    </location>
</feature>
<protein>
    <submittedName>
        <fullName evidence="4">X-X-X-Leu-X-X-Gly heptad repeat protein</fullName>
    </submittedName>
</protein>
<dbReference type="RefSeq" id="WP_196824921.1">
    <property type="nucleotide sequence ID" value="NZ_CP046980.1"/>
</dbReference>
<evidence type="ECO:0000313" key="5">
    <source>
        <dbReference type="Proteomes" id="UP000658613"/>
    </source>
</evidence>
<keyword evidence="2" id="KW-0472">Membrane</keyword>
<evidence type="ECO:0000313" key="4">
    <source>
        <dbReference type="EMBL" id="MBG6122547.1"/>
    </source>
</evidence>
<evidence type="ECO:0000256" key="2">
    <source>
        <dbReference type="SAM" id="Phobius"/>
    </source>
</evidence>
<feature type="transmembrane region" description="Helical" evidence="2">
    <location>
        <begin position="320"/>
        <end position="339"/>
    </location>
</feature>
<reference evidence="4" key="1">
    <citation type="submission" date="2020-11" db="EMBL/GenBank/DDBJ databases">
        <title>Sequencing the genomes of 1000 actinobacteria strains.</title>
        <authorList>
            <person name="Klenk H.-P."/>
        </authorList>
    </citation>
    <scope>NUCLEOTIDE SEQUENCE</scope>
    <source>
        <strain evidence="4">DSM 45632</strain>
    </source>
</reference>
<name>A0A931GT09_9CORY</name>
<gene>
    <name evidence="4" type="ORF">IW254_001516</name>
</gene>
<comment type="caution">
    <text evidence="4">The sequence shown here is derived from an EMBL/GenBank/DDBJ whole genome shotgun (WGS) entry which is preliminary data.</text>
</comment>
<dbReference type="Proteomes" id="UP000658613">
    <property type="component" value="Unassembled WGS sequence"/>
</dbReference>
<keyword evidence="2" id="KW-1133">Transmembrane helix</keyword>
<keyword evidence="3" id="KW-0732">Signal</keyword>
<keyword evidence="2" id="KW-0812">Transmembrane</keyword>
<feature type="compositionally biased region" description="Acidic residues" evidence="1">
    <location>
        <begin position="466"/>
        <end position="513"/>
    </location>
</feature>
<feature type="signal peptide" evidence="3">
    <location>
        <begin position="1"/>
        <end position="28"/>
    </location>
</feature>
<feature type="chain" id="PRO_5039659402" evidence="3">
    <location>
        <begin position="29"/>
        <end position="529"/>
    </location>
</feature>
<dbReference type="AlphaFoldDB" id="A0A931GT09"/>
<feature type="transmembrane region" description="Helical" evidence="2">
    <location>
        <begin position="345"/>
        <end position="370"/>
    </location>
</feature>
<evidence type="ECO:0000256" key="1">
    <source>
        <dbReference type="SAM" id="MobiDB-lite"/>
    </source>
</evidence>
<dbReference type="EMBL" id="JADOUE010000001">
    <property type="protein sequence ID" value="MBG6122547.1"/>
    <property type="molecule type" value="Genomic_DNA"/>
</dbReference>
<feature type="transmembrane region" description="Helical" evidence="2">
    <location>
        <begin position="435"/>
        <end position="456"/>
    </location>
</feature>
<keyword evidence="5" id="KW-1185">Reference proteome</keyword>
<evidence type="ECO:0000256" key="3">
    <source>
        <dbReference type="SAM" id="SignalP"/>
    </source>
</evidence>
<organism evidence="4 5">
    <name type="scientific">Corynebacterium aquatimens</name>
    <dbReference type="NCBI Taxonomy" id="1190508"/>
    <lineage>
        <taxon>Bacteria</taxon>
        <taxon>Bacillati</taxon>
        <taxon>Actinomycetota</taxon>
        <taxon>Actinomycetes</taxon>
        <taxon>Mycobacteriales</taxon>
        <taxon>Corynebacteriaceae</taxon>
        <taxon>Corynebacterium</taxon>
    </lineage>
</organism>